<feature type="region of interest" description="Disordered" evidence="3">
    <location>
        <begin position="113"/>
        <end position="171"/>
    </location>
</feature>
<keyword evidence="5" id="KW-1185">Reference proteome</keyword>
<feature type="compositionally biased region" description="Low complexity" evidence="3">
    <location>
        <begin position="120"/>
        <end position="148"/>
    </location>
</feature>
<name>A0A2T1E926_9CYAN</name>
<dbReference type="OrthoDB" id="513679at2"/>
<evidence type="ECO:0000256" key="3">
    <source>
        <dbReference type="SAM" id="MobiDB-lite"/>
    </source>
</evidence>
<keyword evidence="1 2" id="KW-0238">DNA-binding</keyword>
<evidence type="ECO:0000313" key="5">
    <source>
        <dbReference type="Proteomes" id="UP000239576"/>
    </source>
</evidence>
<reference evidence="5" key="1">
    <citation type="submission" date="2018-02" db="EMBL/GenBank/DDBJ databases">
        <authorList>
            <person name="Moore K."/>
            <person name="Momper L."/>
        </authorList>
    </citation>
    <scope>NUCLEOTIDE SEQUENCE [LARGE SCALE GENOMIC DNA]</scope>
    <source>
        <strain evidence="5">ULC18</strain>
    </source>
</reference>
<dbReference type="GO" id="GO:0003697">
    <property type="term" value="F:single-stranded DNA binding"/>
    <property type="evidence" value="ECO:0007669"/>
    <property type="project" value="InterPro"/>
</dbReference>
<dbReference type="Pfam" id="PF00436">
    <property type="entry name" value="SSB"/>
    <property type="match status" value="1"/>
</dbReference>
<dbReference type="RefSeq" id="WP_106256476.1">
    <property type="nucleotide sequence ID" value="NZ_CAWNSW010000157.1"/>
</dbReference>
<organism evidence="4 5">
    <name type="scientific">Stenomitos frigidus ULC18</name>
    <dbReference type="NCBI Taxonomy" id="2107698"/>
    <lineage>
        <taxon>Bacteria</taxon>
        <taxon>Bacillati</taxon>
        <taxon>Cyanobacteriota</taxon>
        <taxon>Cyanophyceae</taxon>
        <taxon>Leptolyngbyales</taxon>
        <taxon>Leptolyngbyaceae</taxon>
        <taxon>Stenomitos</taxon>
    </lineage>
</organism>
<proteinExistence type="predicted"/>
<dbReference type="PROSITE" id="PS50935">
    <property type="entry name" value="SSB"/>
    <property type="match status" value="1"/>
</dbReference>
<dbReference type="Proteomes" id="UP000239576">
    <property type="component" value="Unassembled WGS sequence"/>
</dbReference>
<comment type="caution">
    <text evidence="4">The sequence shown here is derived from an EMBL/GenBank/DDBJ whole genome shotgun (WGS) entry which is preliminary data.</text>
</comment>
<accession>A0A2T1E926</accession>
<evidence type="ECO:0000313" key="4">
    <source>
        <dbReference type="EMBL" id="PSB29252.1"/>
    </source>
</evidence>
<dbReference type="SUPFAM" id="SSF50249">
    <property type="entry name" value="Nucleic acid-binding proteins"/>
    <property type="match status" value="1"/>
</dbReference>
<gene>
    <name evidence="4" type="ORF">C7B82_11695</name>
</gene>
<evidence type="ECO:0000256" key="2">
    <source>
        <dbReference type="PROSITE-ProRule" id="PRU00252"/>
    </source>
</evidence>
<protein>
    <submittedName>
        <fullName evidence="4">Single-stranded DNA-binding protein</fullName>
    </submittedName>
</protein>
<dbReference type="Gene3D" id="2.40.50.140">
    <property type="entry name" value="Nucleic acid-binding proteins"/>
    <property type="match status" value="1"/>
</dbReference>
<reference evidence="4 5" key="2">
    <citation type="submission" date="2018-03" db="EMBL/GenBank/DDBJ databases">
        <title>The ancient ancestry and fast evolution of plastids.</title>
        <authorList>
            <person name="Moore K.R."/>
            <person name="Magnabosco C."/>
            <person name="Momper L."/>
            <person name="Gold D.A."/>
            <person name="Bosak T."/>
            <person name="Fournier G.P."/>
        </authorList>
    </citation>
    <scope>NUCLEOTIDE SEQUENCE [LARGE SCALE GENOMIC DNA]</scope>
    <source>
        <strain evidence="4 5">ULC18</strain>
    </source>
</reference>
<dbReference type="InterPro" id="IPR000424">
    <property type="entry name" value="Primosome_PriB/ssb"/>
</dbReference>
<dbReference type="InterPro" id="IPR012340">
    <property type="entry name" value="NA-bd_OB-fold"/>
</dbReference>
<dbReference type="CDD" id="cd04496">
    <property type="entry name" value="SSB_OBF"/>
    <property type="match status" value="1"/>
</dbReference>
<dbReference type="AlphaFoldDB" id="A0A2T1E926"/>
<evidence type="ECO:0000256" key="1">
    <source>
        <dbReference type="ARBA" id="ARBA00023125"/>
    </source>
</evidence>
<sequence>MNSCILMAEIVQAPELRYTSDTQTPIAEMFVEFPGLRAEDPPSRLKVVGWGNLAQEIQERFHQGDRVVIEGSLRMNTVERPEGFKEKRAELTAQRIHSLGADTALEASTAVAAPASTNNPATKPSAAATPATKTAPSAPASATPTAKAKAGKFQAAPETTASEPDFDEIPF</sequence>
<dbReference type="EMBL" id="PVWK01000063">
    <property type="protein sequence ID" value="PSB29252.1"/>
    <property type="molecule type" value="Genomic_DNA"/>
</dbReference>